<name>A0ACB6QLF0_9PLEO</name>
<protein>
    <submittedName>
        <fullName evidence="1">Uncharacterized protein</fullName>
    </submittedName>
</protein>
<proteinExistence type="predicted"/>
<reference evidence="1" key="1">
    <citation type="journal article" date="2020" name="Stud. Mycol.">
        <title>101 Dothideomycetes genomes: a test case for predicting lifestyles and emergence of pathogens.</title>
        <authorList>
            <person name="Haridas S."/>
            <person name="Albert R."/>
            <person name="Binder M."/>
            <person name="Bloem J."/>
            <person name="Labutti K."/>
            <person name="Salamov A."/>
            <person name="Andreopoulos B."/>
            <person name="Baker S."/>
            <person name="Barry K."/>
            <person name="Bills G."/>
            <person name="Bluhm B."/>
            <person name="Cannon C."/>
            <person name="Castanera R."/>
            <person name="Culley D."/>
            <person name="Daum C."/>
            <person name="Ezra D."/>
            <person name="Gonzalez J."/>
            <person name="Henrissat B."/>
            <person name="Kuo A."/>
            <person name="Liang C."/>
            <person name="Lipzen A."/>
            <person name="Lutzoni F."/>
            <person name="Magnuson J."/>
            <person name="Mondo S."/>
            <person name="Nolan M."/>
            <person name="Ohm R."/>
            <person name="Pangilinan J."/>
            <person name="Park H.-J."/>
            <person name="Ramirez L."/>
            <person name="Alfaro M."/>
            <person name="Sun H."/>
            <person name="Tritt A."/>
            <person name="Yoshinaga Y."/>
            <person name="Zwiers L.-H."/>
            <person name="Turgeon B."/>
            <person name="Goodwin S."/>
            <person name="Spatafora J."/>
            <person name="Crous P."/>
            <person name="Grigoriev I."/>
        </authorList>
    </citation>
    <scope>NUCLEOTIDE SEQUENCE</scope>
    <source>
        <strain evidence="1">ATCC 200398</strain>
    </source>
</reference>
<organism evidence="1 2">
    <name type="scientific">Lindgomyces ingoldianus</name>
    <dbReference type="NCBI Taxonomy" id="673940"/>
    <lineage>
        <taxon>Eukaryota</taxon>
        <taxon>Fungi</taxon>
        <taxon>Dikarya</taxon>
        <taxon>Ascomycota</taxon>
        <taxon>Pezizomycotina</taxon>
        <taxon>Dothideomycetes</taxon>
        <taxon>Pleosporomycetidae</taxon>
        <taxon>Pleosporales</taxon>
        <taxon>Lindgomycetaceae</taxon>
        <taxon>Lindgomyces</taxon>
    </lineage>
</organism>
<comment type="caution">
    <text evidence="1">The sequence shown here is derived from an EMBL/GenBank/DDBJ whole genome shotgun (WGS) entry which is preliminary data.</text>
</comment>
<sequence>MPMPPFRISPLVSKPVLSPFRLPRPLFCNQPLCLLRTTLQTRGKHGRRESKPVKSTIPTTQDRTRLEPNPEPSNEQHNEGEDIHFAPNQGEYKHDDEREARQVRVRYLRPALWAVAASSGIYALFAYWEAKSEVEEASQRFRIRVPQFSSPQPAGPAQTISQAWNDLDSISRLSYGIIAVNGLVHLTRYIDPNYWNSLWHTPALNHNYTLLTHMFVHSGPAHLLFNMYACYNFLRPVARSQLFEGSSYHTLSFFLSAGILSGYAQHWSTIFASRARVIPQAFIPCGGASGAIFAIFSTFCMQYPDSGIGIILLPFSFEAQYFLPCIMAFDLYGMVFGFKSINWGHAAHFSGALIGVAYSYFDGKIMIWDPLVRFFRTHLEKKSP</sequence>
<gene>
    <name evidence="1" type="ORF">BDR25DRAFT_266711</name>
</gene>
<dbReference type="EMBL" id="MU003519">
    <property type="protein sequence ID" value="KAF2467715.1"/>
    <property type="molecule type" value="Genomic_DNA"/>
</dbReference>
<accession>A0ACB6QLF0</accession>
<dbReference type="Proteomes" id="UP000799755">
    <property type="component" value="Unassembled WGS sequence"/>
</dbReference>
<evidence type="ECO:0000313" key="1">
    <source>
        <dbReference type="EMBL" id="KAF2467715.1"/>
    </source>
</evidence>
<keyword evidence="2" id="KW-1185">Reference proteome</keyword>
<evidence type="ECO:0000313" key="2">
    <source>
        <dbReference type="Proteomes" id="UP000799755"/>
    </source>
</evidence>